<dbReference type="Proteomes" id="UP000657006">
    <property type="component" value="Unassembled WGS sequence"/>
</dbReference>
<evidence type="ECO:0000313" key="2">
    <source>
        <dbReference type="Proteomes" id="UP000657006"/>
    </source>
</evidence>
<accession>A0A926HZU9</accession>
<name>A0A926HZU9_9FIRM</name>
<proteinExistence type="predicted"/>
<gene>
    <name evidence="1" type="ORF">H8730_02970</name>
</gene>
<organism evidence="1 2">
    <name type="scientific">Bianquea renquensis</name>
    <dbReference type="NCBI Taxonomy" id="2763661"/>
    <lineage>
        <taxon>Bacteria</taxon>
        <taxon>Bacillati</taxon>
        <taxon>Bacillota</taxon>
        <taxon>Clostridia</taxon>
        <taxon>Eubacteriales</taxon>
        <taxon>Bianqueaceae</taxon>
        <taxon>Bianquea</taxon>
    </lineage>
</organism>
<comment type="caution">
    <text evidence="1">The sequence shown here is derived from an EMBL/GenBank/DDBJ whole genome shotgun (WGS) entry which is preliminary data.</text>
</comment>
<dbReference type="RefSeq" id="WP_177714363.1">
    <property type="nucleotide sequence ID" value="NZ_JACRSQ010000003.1"/>
</dbReference>
<protein>
    <submittedName>
        <fullName evidence="1">Uncharacterized protein</fullName>
    </submittedName>
</protein>
<evidence type="ECO:0000313" key="1">
    <source>
        <dbReference type="EMBL" id="MBC8542509.1"/>
    </source>
</evidence>
<keyword evidence="2" id="KW-1185">Reference proteome</keyword>
<dbReference type="AlphaFoldDB" id="A0A926HZU9"/>
<sequence length="170" mass="18253">MANETIMRYQIADYLNTGTGETEAWSLCGAGFNTLDESPAAQINTKTYVSDAAASSTIKSYQPQFPFDTDLMKSEAAIMALYEIGRNQKTGAEAEMDYLRVELFEPVASKENTFKARKFRVAVEVASVAGAGGEAIQVTGNLNNVGTFVDGEFNTATKMFTAAADVEAGN</sequence>
<dbReference type="EMBL" id="JACRSQ010000003">
    <property type="protein sequence ID" value="MBC8542509.1"/>
    <property type="molecule type" value="Genomic_DNA"/>
</dbReference>
<reference evidence="1" key="1">
    <citation type="submission" date="2020-08" db="EMBL/GenBank/DDBJ databases">
        <title>Genome public.</title>
        <authorList>
            <person name="Liu C."/>
            <person name="Sun Q."/>
        </authorList>
    </citation>
    <scope>NUCLEOTIDE SEQUENCE</scope>
    <source>
        <strain evidence="1">NSJ-32</strain>
    </source>
</reference>